<keyword evidence="2" id="KW-1185">Reference proteome</keyword>
<accession>A0ACC8X7M8</accession>
<gene>
    <name evidence="1" type="ORF">AN396_12820</name>
</gene>
<dbReference type="EMBL" id="LJDB01000109">
    <property type="protein sequence ID" value="ONI37542.1"/>
    <property type="molecule type" value="Genomic_DNA"/>
</dbReference>
<sequence length="167" mass="19445">MLERFFPNMYVKSIFHLNVDKLIKKGIKGILVDIDNTLVSFDIEEPTDEIITLFSTMLKKGLKVMLISNNTKERVDLFNSKLNLKTIHKAKKPRVINIKRAIKMMNLKNNEVALIGDQIFTDVFGGNRANLYTILVQPVSCKDEWKTKVKRGLEKKVIRKYIEYKRT</sequence>
<evidence type="ECO:0000313" key="1">
    <source>
        <dbReference type="EMBL" id="ONI37542.1"/>
    </source>
</evidence>
<dbReference type="Proteomes" id="UP000188605">
    <property type="component" value="Unassembled WGS sequence"/>
</dbReference>
<reference evidence="1" key="1">
    <citation type="submission" date="2016-08" db="EMBL/GenBank/DDBJ databases">
        <authorList>
            <person name="Ngugi D.K."/>
            <person name="Miyake S."/>
            <person name="Stingl U."/>
        </authorList>
    </citation>
    <scope>NUCLEOTIDE SEQUENCE</scope>
    <source>
        <strain evidence="1">SCG-B11WGA-EpuloA1</strain>
    </source>
</reference>
<protein>
    <submittedName>
        <fullName evidence="1">Uncharacterized protein</fullName>
    </submittedName>
</protein>
<name>A0ACC8X7M8_9FIRM</name>
<proteinExistence type="predicted"/>
<comment type="caution">
    <text evidence="1">The sequence shown here is derived from an EMBL/GenBank/DDBJ whole genome shotgun (WGS) entry which is preliminary data.</text>
</comment>
<organism evidence="1 2">
    <name type="scientific">Candidatus Epulonipiscium fishelsonii</name>
    <dbReference type="NCBI Taxonomy" id="77094"/>
    <lineage>
        <taxon>Bacteria</taxon>
        <taxon>Bacillati</taxon>
        <taxon>Bacillota</taxon>
        <taxon>Clostridia</taxon>
        <taxon>Lachnospirales</taxon>
        <taxon>Lachnospiraceae</taxon>
        <taxon>Candidatus Epulonipiscium</taxon>
    </lineage>
</organism>
<evidence type="ECO:0000313" key="2">
    <source>
        <dbReference type="Proteomes" id="UP000188605"/>
    </source>
</evidence>